<dbReference type="AlphaFoldDB" id="X0VF05"/>
<gene>
    <name evidence="2" type="ORF">S01H1_22114</name>
</gene>
<evidence type="ECO:0008006" key="3">
    <source>
        <dbReference type="Google" id="ProtNLM"/>
    </source>
</evidence>
<evidence type="ECO:0000256" key="1">
    <source>
        <dbReference type="SAM" id="MobiDB-lite"/>
    </source>
</evidence>
<dbReference type="EMBL" id="BARS01012408">
    <property type="protein sequence ID" value="GAF99120.1"/>
    <property type="molecule type" value="Genomic_DNA"/>
</dbReference>
<dbReference type="Gene3D" id="2.60.40.10">
    <property type="entry name" value="Immunoglobulins"/>
    <property type="match status" value="2"/>
</dbReference>
<sequence>MGDHKTVTAVCTLIVINATAYNDGPYCEGGTINLTGGPDGMASYSWEGPLEFSSSSRNATIPGATTGMAGAYNLTVTDANGCSDDASTDVVVNVLPTAEASNDGPECEGGDIQLNGGPDDMTSYSWEGPNEYGNSSQSPLLSSVTTADAGTYTLTVINGTCTSDPVSTVVVVDIKPTAEASNDGPECEGGDIQLNGGPDDMTSYSWEGPNEYGNSSQSP</sequence>
<organism evidence="2">
    <name type="scientific">marine sediment metagenome</name>
    <dbReference type="NCBI Taxonomy" id="412755"/>
    <lineage>
        <taxon>unclassified sequences</taxon>
        <taxon>metagenomes</taxon>
        <taxon>ecological metagenomes</taxon>
    </lineage>
</organism>
<protein>
    <recommendedName>
        <fullName evidence="3">Ig-like domain-containing protein</fullName>
    </recommendedName>
</protein>
<proteinExistence type="predicted"/>
<accession>X0VF05</accession>
<feature type="non-terminal residue" evidence="2">
    <location>
        <position position="219"/>
    </location>
</feature>
<reference evidence="2" key="1">
    <citation type="journal article" date="2014" name="Front. Microbiol.">
        <title>High frequency of phylogenetically diverse reductive dehalogenase-homologous genes in deep subseafloor sedimentary metagenomes.</title>
        <authorList>
            <person name="Kawai M."/>
            <person name="Futagami T."/>
            <person name="Toyoda A."/>
            <person name="Takaki Y."/>
            <person name="Nishi S."/>
            <person name="Hori S."/>
            <person name="Arai W."/>
            <person name="Tsubouchi T."/>
            <person name="Morono Y."/>
            <person name="Uchiyama I."/>
            <person name="Ito T."/>
            <person name="Fujiyama A."/>
            <person name="Inagaki F."/>
            <person name="Takami H."/>
        </authorList>
    </citation>
    <scope>NUCLEOTIDE SEQUENCE</scope>
    <source>
        <strain evidence="2">Expedition CK06-06</strain>
    </source>
</reference>
<comment type="caution">
    <text evidence="2">The sequence shown here is derived from an EMBL/GenBank/DDBJ whole genome shotgun (WGS) entry which is preliminary data.</text>
</comment>
<name>X0VF05_9ZZZZ</name>
<dbReference type="InterPro" id="IPR013783">
    <property type="entry name" value="Ig-like_fold"/>
</dbReference>
<evidence type="ECO:0000313" key="2">
    <source>
        <dbReference type="EMBL" id="GAF99120.1"/>
    </source>
</evidence>
<feature type="region of interest" description="Disordered" evidence="1">
    <location>
        <begin position="177"/>
        <end position="219"/>
    </location>
</feature>